<dbReference type="PANTHER" id="PTHR30222">
    <property type="entry name" value="SPERMIDINE/PUTRESCINE-BINDING PERIPLASMIC PROTEIN"/>
    <property type="match status" value="1"/>
</dbReference>
<dbReference type="PANTHER" id="PTHR30222:SF12">
    <property type="entry name" value="NORSPERMIDINE SENSOR"/>
    <property type="match status" value="1"/>
</dbReference>
<evidence type="ECO:0000256" key="2">
    <source>
        <dbReference type="ARBA" id="ARBA00022448"/>
    </source>
</evidence>
<comment type="subcellular location">
    <subcellularLocation>
        <location evidence="1">Periplasm</location>
    </subcellularLocation>
</comment>
<evidence type="ECO:0000313" key="7">
    <source>
        <dbReference type="Proteomes" id="UP000031971"/>
    </source>
</evidence>
<reference evidence="6 7" key="1">
    <citation type="submission" date="2015-01" db="EMBL/GenBank/DDBJ databases">
        <title>Genome Sequence of Magnetospirillum magnetotacticum Strain MS-1.</title>
        <authorList>
            <person name="Marinov G.K."/>
            <person name="Smalley M.D."/>
            <person name="DeSalvo G."/>
        </authorList>
    </citation>
    <scope>NUCLEOTIDE SEQUENCE [LARGE SCALE GENOMIC DNA]</scope>
    <source>
        <strain evidence="6 7">MS-1</strain>
    </source>
</reference>
<comment type="caution">
    <text evidence="6">The sequence shown here is derived from an EMBL/GenBank/DDBJ whole genome shotgun (WGS) entry which is preliminary data.</text>
</comment>
<keyword evidence="2" id="KW-0813">Transport</keyword>
<dbReference type="InterPro" id="IPR006059">
    <property type="entry name" value="SBP"/>
</dbReference>
<keyword evidence="4" id="KW-0574">Periplasm</keyword>
<dbReference type="EMBL" id="JXSL01000030">
    <property type="protein sequence ID" value="KIL97337.1"/>
    <property type="molecule type" value="Genomic_DNA"/>
</dbReference>
<proteinExistence type="predicted"/>
<dbReference type="SUPFAM" id="SSF53850">
    <property type="entry name" value="Periplasmic binding protein-like II"/>
    <property type="match status" value="1"/>
</dbReference>
<organism evidence="6 7">
    <name type="scientific">Paramagnetospirillum magnetotacticum MS-1</name>
    <dbReference type="NCBI Taxonomy" id="272627"/>
    <lineage>
        <taxon>Bacteria</taxon>
        <taxon>Pseudomonadati</taxon>
        <taxon>Pseudomonadota</taxon>
        <taxon>Alphaproteobacteria</taxon>
        <taxon>Rhodospirillales</taxon>
        <taxon>Magnetospirillaceae</taxon>
        <taxon>Paramagnetospirillum</taxon>
    </lineage>
</organism>
<accession>A0A0C2U793</accession>
<evidence type="ECO:0000256" key="3">
    <source>
        <dbReference type="ARBA" id="ARBA00022729"/>
    </source>
</evidence>
<protein>
    <submittedName>
        <fullName evidence="6">ABC transporter periplasmic spermidine putrescine-binding protein PotD</fullName>
    </submittedName>
</protein>
<keyword evidence="7" id="KW-1185">Reference proteome</keyword>
<dbReference type="Pfam" id="PF13416">
    <property type="entry name" value="SBP_bac_8"/>
    <property type="match status" value="1"/>
</dbReference>
<dbReference type="GO" id="GO:0019808">
    <property type="term" value="F:polyamine binding"/>
    <property type="evidence" value="ECO:0007669"/>
    <property type="project" value="InterPro"/>
</dbReference>
<dbReference type="GO" id="GO:0015846">
    <property type="term" value="P:polyamine transport"/>
    <property type="evidence" value="ECO:0007669"/>
    <property type="project" value="InterPro"/>
</dbReference>
<dbReference type="AlphaFoldDB" id="A0A0C2U793"/>
<dbReference type="Gene3D" id="3.40.190.10">
    <property type="entry name" value="Periplasmic binding protein-like II"/>
    <property type="match status" value="2"/>
</dbReference>
<sequence>MRRLLVLLAVLLLAGVDTAASELRVLTRSSYLSPELLRKFERETGITVNLTVVADHDQVVGGLIGAKSGFDIAFSPDYRVGQLIREGLIERVLADRLNGFWNVEDPWRSRSFDPRNEYTIPHQWGTTAFAVDTSIHRGDIDSLRLLFDPPPEIEGRIGLLDDGEMVQLALIYLGEGRCTMDEGKLEKASRLLEPVVAHSRLVPVDRVMTVLTDPAMVLVVGWNGDVMRAREKRPSLAYAYPREGNLVWTDVVVVPRNPPNRANAVKFLTFMLRPENAALDSSFNGYANMIRGSERFLLPSVLSAPELVAPWPAKVGFLPSCVEAAERRHDEVWTEVKRRAKETATVP</sequence>
<name>A0A0C2U793_PARME</name>
<dbReference type="Proteomes" id="UP000031971">
    <property type="component" value="Unassembled WGS sequence"/>
</dbReference>
<feature type="signal peptide" evidence="5">
    <location>
        <begin position="1"/>
        <end position="19"/>
    </location>
</feature>
<dbReference type="PRINTS" id="PR00909">
    <property type="entry name" value="SPERMDNBNDNG"/>
</dbReference>
<evidence type="ECO:0000313" key="6">
    <source>
        <dbReference type="EMBL" id="KIL97337.1"/>
    </source>
</evidence>
<gene>
    <name evidence="6" type="ORF">CCC_00398</name>
</gene>
<evidence type="ECO:0000256" key="5">
    <source>
        <dbReference type="SAM" id="SignalP"/>
    </source>
</evidence>
<evidence type="ECO:0000256" key="1">
    <source>
        <dbReference type="ARBA" id="ARBA00004418"/>
    </source>
</evidence>
<dbReference type="STRING" id="272627.CCC_00398"/>
<keyword evidence="3 5" id="KW-0732">Signal</keyword>
<feature type="chain" id="PRO_5002168214" evidence="5">
    <location>
        <begin position="20"/>
        <end position="347"/>
    </location>
</feature>
<dbReference type="InterPro" id="IPR001188">
    <property type="entry name" value="Sperm_putr-bd"/>
</dbReference>
<evidence type="ECO:0000256" key="4">
    <source>
        <dbReference type="ARBA" id="ARBA00022764"/>
    </source>
</evidence>
<dbReference type="GO" id="GO:0042597">
    <property type="term" value="C:periplasmic space"/>
    <property type="evidence" value="ECO:0007669"/>
    <property type="project" value="UniProtKB-SubCell"/>
</dbReference>